<sequence>MVKVRKLVGANHHVTTAYSPWANGSIEVVNSMMLRATKALLSEWRLPGNQWPVVLTLVQGALYHQPSDRLGGVAPATAIGGFPASTPLSGIVHTVTKEVYEVDRLKNKRQMHVAEMHREVSATIEEKRAQALDRQNNKPGVKCPYFDAGDYMLVGLVVRRPTKLALH</sequence>
<dbReference type="VEuPathDB" id="FungiDB:H310_11471"/>
<dbReference type="RefSeq" id="XP_008876388.1">
    <property type="nucleotide sequence ID" value="XM_008878166.1"/>
</dbReference>
<proteinExistence type="predicted"/>
<protein>
    <recommendedName>
        <fullName evidence="2">Integrase catalytic domain-containing protein</fullName>
    </recommendedName>
</protein>
<accession>A0A024TN63</accession>
<dbReference type="SUPFAM" id="SSF53098">
    <property type="entry name" value="Ribonuclease H-like"/>
    <property type="match status" value="1"/>
</dbReference>
<name>A0A024TN63_9STRA</name>
<dbReference type="Gene3D" id="3.30.420.10">
    <property type="entry name" value="Ribonuclease H-like superfamily/Ribonuclease H"/>
    <property type="match status" value="1"/>
</dbReference>
<dbReference type="InterPro" id="IPR036397">
    <property type="entry name" value="RNaseH_sf"/>
</dbReference>
<dbReference type="GeneID" id="20088521"/>
<evidence type="ECO:0000313" key="1">
    <source>
        <dbReference type="EMBL" id="ETV94797.1"/>
    </source>
</evidence>
<gene>
    <name evidence="1" type="ORF">H310_11471</name>
</gene>
<dbReference type="OrthoDB" id="123161at2759"/>
<reference evidence="1" key="1">
    <citation type="submission" date="2013-12" db="EMBL/GenBank/DDBJ databases">
        <title>The Genome Sequence of Aphanomyces invadans NJM9701.</title>
        <authorList>
            <consortium name="The Broad Institute Genomics Platform"/>
            <person name="Russ C."/>
            <person name="Tyler B."/>
            <person name="van West P."/>
            <person name="Dieguez-Uribeondo J."/>
            <person name="Young S.K."/>
            <person name="Zeng Q."/>
            <person name="Gargeya S."/>
            <person name="Fitzgerald M."/>
            <person name="Abouelleil A."/>
            <person name="Alvarado L."/>
            <person name="Chapman S.B."/>
            <person name="Gainer-Dewar J."/>
            <person name="Goldberg J."/>
            <person name="Griggs A."/>
            <person name="Gujja S."/>
            <person name="Hansen M."/>
            <person name="Howarth C."/>
            <person name="Imamovic A."/>
            <person name="Ireland A."/>
            <person name="Larimer J."/>
            <person name="McCowan C."/>
            <person name="Murphy C."/>
            <person name="Pearson M."/>
            <person name="Poon T.W."/>
            <person name="Priest M."/>
            <person name="Roberts A."/>
            <person name="Saif S."/>
            <person name="Shea T."/>
            <person name="Sykes S."/>
            <person name="Wortman J."/>
            <person name="Nusbaum C."/>
            <person name="Birren B."/>
        </authorList>
    </citation>
    <scope>NUCLEOTIDE SEQUENCE [LARGE SCALE GENOMIC DNA]</scope>
    <source>
        <strain evidence="1">NJM9701</strain>
    </source>
</reference>
<organism evidence="1">
    <name type="scientific">Aphanomyces invadans</name>
    <dbReference type="NCBI Taxonomy" id="157072"/>
    <lineage>
        <taxon>Eukaryota</taxon>
        <taxon>Sar</taxon>
        <taxon>Stramenopiles</taxon>
        <taxon>Oomycota</taxon>
        <taxon>Saprolegniomycetes</taxon>
        <taxon>Saprolegniales</taxon>
        <taxon>Verrucalvaceae</taxon>
        <taxon>Aphanomyces</taxon>
    </lineage>
</organism>
<dbReference type="GO" id="GO:0003676">
    <property type="term" value="F:nucleic acid binding"/>
    <property type="evidence" value="ECO:0007669"/>
    <property type="project" value="InterPro"/>
</dbReference>
<dbReference type="eggNOG" id="KOG0017">
    <property type="taxonomic scope" value="Eukaryota"/>
</dbReference>
<dbReference type="AlphaFoldDB" id="A0A024TN63"/>
<evidence type="ECO:0008006" key="2">
    <source>
        <dbReference type="Google" id="ProtNLM"/>
    </source>
</evidence>
<dbReference type="InterPro" id="IPR012337">
    <property type="entry name" value="RNaseH-like_sf"/>
</dbReference>
<dbReference type="EMBL" id="KI913983">
    <property type="protein sequence ID" value="ETV94797.1"/>
    <property type="molecule type" value="Genomic_DNA"/>
</dbReference>